<evidence type="ECO:0000313" key="2">
    <source>
        <dbReference type="Proteomes" id="UP001056120"/>
    </source>
</evidence>
<dbReference type="Proteomes" id="UP001056120">
    <property type="component" value="Linkage Group LG19"/>
</dbReference>
<sequence length="141" mass="16010">MARFDNVNQRLVDEPKNKASSHHQKNVDKPRHVIQPNKTGHFASYALAIREEHRSSREGDSKTSGVGTNQTMQKIITLEVGDSLGISDSDCMLLAQVRDVNLLANLYIVCHKEGFLDVQINYVGGLWVWLKFKNREVCNQF</sequence>
<reference evidence="1 2" key="2">
    <citation type="journal article" date="2022" name="Mol. Ecol. Resour.">
        <title>The genomes of chicory, endive, great burdock and yacon provide insights into Asteraceae paleo-polyploidization history and plant inulin production.</title>
        <authorList>
            <person name="Fan W."/>
            <person name="Wang S."/>
            <person name="Wang H."/>
            <person name="Wang A."/>
            <person name="Jiang F."/>
            <person name="Liu H."/>
            <person name="Zhao H."/>
            <person name="Xu D."/>
            <person name="Zhang Y."/>
        </authorList>
    </citation>
    <scope>NUCLEOTIDE SEQUENCE [LARGE SCALE GENOMIC DNA]</scope>
    <source>
        <strain evidence="2">cv. Yunnan</strain>
        <tissue evidence="1">Leaves</tissue>
    </source>
</reference>
<organism evidence="1 2">
    <name type="scientific">Smallanthus sonchifolius</name>
    <dbReference type="NCBI Taxonomy" id="185202"/>
    <lineage>
        <taxon>Eukaryota</taxon>
        <taxon>Viridiplantae</taxon>
        <taxon>Streptophyta</taxon>
        <taxon>Embryophyta</taxon>
        <taxon>Tracheophyta</taxon>
        <taxon>Spermatophyta</taxon>
        <taxon>Magnoliopsida</taxon>
        <taxon>eudicotyledons</taxon>
        <taxon>Gunneridae</taxon>
        <taxon>Pentapetalae</taxon>
        <taxon>asterids</taxon>
        <taxon>campanulids</taxon>
        <taxon>Asterales</taxon>
        <taxon>Asteraceae</taxon>
        <taxon>Asteroideae</taxon>
        <taxon>Heliantheae alliance</taxon>
        <taxon>Millerieae</taxon>
        <taxon>Smallanthus</taxon>
    </lineage>
</organism>
<proteinExistence type="predicted"/>
<dbReference type="EMBL" id="CM042036">
    <property type="protein sequence ID" value="KAI3745430.1"/>
    <property type="molecule type" value="Genomic_DNA"/>
</dbReference>
<protein>
    <submittedName>
        <fullName evidence="1">Uncharacterized protein</fullName>
    </submittedName>
</protein>
<keyword evidence="2" id="KW-1185">Reference proteome</keyword>
<reference evidence="2" key="1">
    <citation type="journal article" date="2022" name="Mol. Ecol. Resour.">
        <title>The genomes of chicory, endive, great burdock and yacon provide insights into Asteraceae palaeo-polyploidization history and plant inulin production.</title>
        <authorList>
            <person name="Fan W."/>
            <person name="Wang S."/>
            <person name="Wang H."/>
            <person name="Wang A."/>
            <person name="Jiang F."/>
            <person name="Liu H."/>
            <person name="Zhao H."/>
            <person name="Xu D."/>
            <person name="Zhang Y."/>
        </authorList>
    </citation>
    <scope>NUCLEOTIDE SEQUENCE [LARGE SCALE GENOMIC DNA]</scope>
    <source>
        <strain evidence="2">cv. Yunnan</strain>
    </source>
</reference>
<comment type="caution">
    <text evidence="1">The sequence shown here is derived from an EMBL/GenBank/DDBJ whole genome shotgun (WGS) entry which is preliminary data.</text>
</comment>
<gene>
    <name evidence="1" type="ORF">L1987_58542</name>
</gene>
<name>A0ACB9DG19_9ASTR</name>
<accession>A0ACB9DG19</accession>
<evidence type="ECO:0000313" key="1">
    <source>
        <dbReference type="EMBL" id="KAI3745430.1"/>
    </source>
</evidence>